<accession>A0A7C3Z9P3</accession>
<dbReference type="PANTHER" id="PTHR22960">
    <property type="entry name" value="MOLYBDOPTERIN COFACTOR SYNTHESIS PROTEIN A"/>
    <property type="match status" value="1"/>
</dbReference>
<evidence type="ECO:0000256" key="3">
    <source>
        <dbReference type="ARBA" id="ARBA00012575"/>
    </source>
</evidence>
<feature type="active site" evidence="7">
    <location>
        <position position="128"/>
    </location>
</feature>
<sequence>MNEFTHLDEKGRLHMVEVGDKPVTLRRATAACRILVGPKVFPRLMAADLPKGDVWAAARLAGIMAAKNTAQLIPLCHPLPLTGVDIDFTPEPDNLAVAIRAEVRTQARTGVEMEALVAASVAALTIYDMCKAVDRGMVIQDLVLVEKSGGASGDYHLPPSSTLVKRAGHGT</sequence>
<organism evidence="9">
    <name type="scientific">Desulfobacca acetoxidans</name>
    <dbReference type="NCBI Taxonomy" id="60893"/>
    <lineage>
        <taxon>Bacteria</taxon>
        <taxon>Pseudomonadati</taxon>
        <taxon>Thermodesulfobacteriota</taxon>
        <taxon>Desulfobaccia</taxon>
        <taxon>Desulfobaccales</taxon>
        <taxon>Desulfobaccaceae</taxon>
        <taxon>Desulfobacca</taxon>
    </lineage>
</organism>
<dbReference type="GO" id="GO:0061799">
    <property type="term" value="F:cyclic pyranopterin monophosphate synthase activity"/>
    <property type="evidence" value="ECO:0007669"/>
    <property type="project" value="UniProtKB-UniRule"/>
</dbReference>
<dbReference type="EC" id="4.6.1.17" evidence="3 7"/>
<dbReference type="NCBIfam" id="NF006870">
    <property type="entry name" value="PRK09364.1"/>
    <property type="match status" value="1"/>
</dbReference>
<name>A0A7C3Z9P3_9BACT</name>
<dbReference type="HAMAP" id="MF_01224_B">
    <property type="entry name" value="MoaC_B"/>
    <property type="match status" value="1"/>
</dbReference>
<keyword evidence="4 7" id="KW-0501">Molybdenum cofactor biosynthesis</keyword>
<dbReference type="InterPro" id="IPR050105">
    <property type="entry name" value="MoCo_biosynth_MoaA/MoaC"/>
</dbReference>
<dbReference type="Pfam" id="PF01967">
    <property type="entry name" value="MoaC"/>
    <property type="match status" value="1"/>
</dbReference>
<proteinExistence type="inferred from homology"/>
<comment type="subunit">
    <text evidence="7">Homohexamer; trimer of dimers.</text>
</comment>
<keyword evidence="5 7" id="KW-0456">Lyase</keyword>
<comment type="function">
    <text evidence="6 7">Catalyzes the conversion of (8S)-3',8-cyclo-7,8-dihydroguanosine 5'-triphosphate to cyclic pyranopterin monophosphate (cPMP).</text>
</comment>
<comment type="catalytic activity">
    <reaction evidence="1 7">
        <text>(8S)-3',8-cyclo-7,8-dihydroguanosine 5'-triphosphate = cyclic pyranopterin phosphate + diphosphate</text>
        <dbReference type="Rhea" id="RHEA:49580"/>
        <dbReference type="ChEBI" id="CHEBI:33019"/>
        <dbReference type="ChEBI" id="CHEBI:59648"/>
        <dbReference type="ChEBI" id="CHEBI:131766"/>
        <dbReference type="EC" id="4.6.1.17"/>
    </reaction>
</comment>
<evidence type="ECO:0000256" key="7">
    <source>
        <dbReference type="HAMAP-Rule" id="MF_01224"/>
    </source>
</evidence>
<comment type="caution">
    <text evidence="9">The sequence shown here is derived from an EMBL/GenBank/DDBJ whole genome shotgun (WGS) entry which is preliminary data.</text>
</comment>
<reference evidence="9" key="1">
    <citation type="journal article" date="2020" name="mSystems">
        <title>Genome- and Community-Level Interaction Insights into Carbon Utilization and Element Cycling Functions of Hydrothermarchaeota in Hydrothermal Sediment.</title>
        <authorList>
            <person name="Zhou Z."/>
            <person name="Liu Y."/>
            <person name="Xu W."/>
            <person name="Pan J."/>
            <person name="Luo Z.H."/>
            <person name="Li M."/>
        </authorList>
    </citation>
    <scope>NUCLEOTIDE SEQUENCE [LARGE SCALE GENOMIC DNA]</scope>
    <source>
        <strain evidence="9">SpSt-897</strain>
    </source>
</reference>
<evidence type="ECO:0000256" key="4">
    <source>
        <dbReference type="ARBA" id="ARBA00023150"/>
    </source>
</evidence>
<dbReference type="InterPro" id="IPR002820">
    <property type="entry name" value="Mopterin_CF_biosynth-C_dom"/>
</dbReference>
<dbReference type="InterPro" id="IPR047594">
    <property type="entry name" value="MoaC_bact/euk"/>
</dbReference>
<dbReference type="InterPro" id="IPR023045">
    <property type="entry name" value="MoaC"/>
</dbReference>
<comment type="pathway">
    <text evidence="2 7">Cofactor biosynthesis; molybdopterin biosynthesis.</text>
</comment>
<evidence type="ECO:0000313" key="9">
    <source>
        <dbReference type="EMBL" id="HGF33633.1"/>
    </source>
</evidence>
<dbReference type="NCBIfam" id="TIGR00581">
    <property type="entry name" value="moaC"/>
    <property type="match status" value="1"/>
</dbReference>
<dbReference type="SUPFAM" id="SSF55040">
    <property type="entry name" value="Molybdenum cofactor biosynthesis protein C, MoaC"/>
    <property type="match status" value="1"/>
</dbReference>
<dbReference type="Gene3D" id="3.30.70.640">
    <property type="entry name" value="Molybdopterin cofactor biosynthesis C (MoaC) domain"/>
    <property type="match status" value="1"/>
</dbReference>
<feature type="binding site" evidence="7">
    <location>
        <begin position="113"/>
        <end position="114"/>
    </location>
    <ligand>
        <name>substrate</name>
    </ligand>
</feature>
<protein>
    <recommendedName>
        <fullName evidence="3 7">Cyclic pyranopterin monophosphate synthase</fullName>
        <ecNumber evidence="3 7">4.6.1.17</ecNumber>
    </recommendedName>
    <alternativeName>
        <fullName evidence="7">Molybdenum cofactor biosynthesis protein C</fullName>
    </alternativeName>
</protein>
<feature type="domain" description="Molybdopterin cofactor biosynthesis C (MoaC)" evidence="8">
    <location>
        <begin position="15"/>
        <end position="150"/>
    </location>
</feature>
<evidence type="ECO:0000256" key="1">
    <source>
        <dbReference type="ARBA" id="ARBA00001637"/>
    </source>
</evidence>
<evidence type="ECO:0000256" key="6">
    <source>
        <dbReference type="ARBA" id="ARBA00055087"/>
    </source>
</evidence>
<comment type="similarity">
    <text evidence="7">Belongs to the MoaC family.</text>
</comment>
<evidence type="ECO:0000259" key="8">
    <source>
        <dbReference type="Pfam" id="PF01967"/>
    </source>
</evidence>
<dbReference type="AlphaFoldDB" id="A0A7C3Z9P3"/>
<dbReference type="PANTHER" id="PTHR22960:SF29">
    <property type="entry name" value="CYCLIC PYRANOPTERIN MONOPHOSPHATE SYNTHASE"/>
    <property type="match status" value="1"/>
</dbReference>
<dbReference type="EMBL" id="DTMF01000119">
    <property type="protein sequence ID" value="HGF33633.1"/>
    <property type="molecule type" value="Genomic_DNA"/>
</dbReference>
<dbReference type="UniPathway" id="UPA00344"/>
<feature type="binding site" evidence="7">
    <location>
        <begin position="75"/>
        <end position="77"/>
    </location>
    <ligand>
        <name>substrate</name>
    </ligand>
</feature>
<dbReference type="CDD" id="cd01420">
    <property type="entry name" value="MoaC_PE"/>
    <property type="match status" value="1"/>
</dbReference>
<dbReference type="GO" id="GO:0006777">
    <property type="term" value="P:Mo-molybdopterin cofactor biosynthetic process"/>
    <property type="evidence" value="ECO:0007669"/>
    <property type="project" value="UniProtKB-UniRule"/>
</dbReference>
<dbReference type="InterPro" id="IPR036522">
    <property type="entry name" value="MoaC_sf"/>
</dbReference>
<evidence type="ECO:0000256" key="2">
    <source>
        <dbReference type="ARBA" id="ARBA00005046"/>
    </source>
</evidence>
<gene>
    <name evidence="7 9" type="primary">moaC</name>
    <name evidence="9" type="ORF">ENW96_04475</name>
</gene>
<evidence type="ECO:0000256" key="5">
    <source>
        <dbReference type="ARBA" id="ARBA00023239"/>
    </source>
</evidence>